<protein>
    <submittedName>
        <fullName evidence="1">Uncharacterized protein</fullName>
    </submittedName>
</protein>
<keyword evidence="2" id="KW-1185">Reference proteome</keyword>
<organism evidence="1 2">
    <name type="scientific">Hymenobacter mellowenesis</name>
    <dbReference type="NCBI Taxonomy" id="3063995"/>
    <lineage>
        <taxon>Bacteria</taxon>
        <taxon>Pseudomonadati</taxon>
        <taxon>Bacteroidota</taxon>
        <taxon>Cytophagia</taxon>
        <taxon>Cytophagales</taxon>
        <taxon>Hymenobacteraceae</taxon>
        <taxon>Hymenobacter</taxon>
    </lineage>
</organism>
<evidence type="ECO:0000313" key="1">
    <source>
        <dbReference type="EMBL" id="MDO7847774.1"/>
    </source>
</evidence>
<dbReference type="EMBL" id="JAUQSX010000008">
    <property type="protein sequence ID" value="MDO7847774.1"/>
    <property type="molecule type" value="Genomic_DNA"/>
</dbReference>
<gene>
    <name evidence="1" type="ORF">Q5H92_15510</name>
</gene>
<proteinExistence type="predicted"/>
<dbReference type="RefSeq" id="WP_305012458.1">
    <property type="nucleotide sequence ID" value="NZ_JAUQSX010000008.1"/>
</dbReference>
<dbReference type="Proteomes" id="UP001167796">
    <property type="component" value="Unassembled WGS sequence"/>
</dbReference>
<sequence length="93" mass="10550">MKALTIYLFQTFKERVSTPFEVTVWLLAAGVSSFRFPLLAIGSAKVRRSFEVASERRKFYSFFVSLFKLLPPPVEAGCKGKALFSAFTRAFEI</sequence>
<accession>A0ABT9AEH0</accession>
<comment type="caution">
    <text evidence="1">The sequence shown here is derived from an EMBL/GenBank/DDBJ whole genome shotgun (WGS) entry which is preliminary data.</text>
</comment>
<evidence type="ECO:0000313" key="2">
    <source>
        <dbReference type="Proteomes" id="UP001167796"/>
    </source>
</evidence>
<reference evidence="1" key="1">
    <citation type="submission" date="2023-07" db="EMBL/GenBank/DDBJ databases">
        <authorList>
            <person name="Kim M.K."/>
        </authorList>
    </citation>
    <scope>NUCLEOTIDE SEQUENCE</scope>
    <source>
        <strain evidence="1">M29</strain>
    </source>
</reference>
<name>A0ABT9AEH0_9BACT</name>